<protein>
    <submittedName>
        <fullName evidence="3">HNH endonuclease</fullName>
    </submittedName>
</protein>
<dbReference type="SUPFAM" id="SSF88697">
    <property type="entry name" value="PUA domain-like"/>
    <property type="match status" value="1"/>
</dbReference>
<reference evidence="3 4" key="1">
    <citation type="submission" date="2020-12" db="EMBL/GenBank/DDBJ databases">
        <title>Brachybacterium sp. MASK1Z-5, whole genome shotgun sequence.</title>
        <authorList>
            <person name="Tuo L."/>
        </authorList>
    </citation>
    <scope>NUCLEOTIDE SEQUENCE [LARGE SCALE GENOMIC DNA]</scope>
    <source>
        <strain evidence="3 4">MASK1Z-5</strain>
    </source>
</reference>
<accession>A0ABS1BA45</accession>
<name>A0ABS1BA45_9MICO</name>
<organism evidence="3 4">
    <name type="scientific">Brachybacterium halotolerans</name>
    <dbReference type="NCBI Taxonomy" id="2795215"/>
    <lineage>
        <taxon>Bacteria</taxon>
        <taxon>Bacillati</taxon>
        <taxon>Actinomycetota</taxon>
        <taxon>Actinomycetes</taxon>
        <taxon>Micrococcales</taxon>
        <taxon>Dermabacteraceae</taxon>
        <taxon>Brachybacterium</taxon>
    </lineage>
</organism>
<feature type="domain" description="HNH nuclease" evidence="2">
    <location>
        <begin position="372"/>
        <end position="424"/>
    </location>
</feature>
<dbReference type="InterPro" id="IPR003615">
    <property type="entry name" value="HNH_nuc"/>
</dbReference>
<dbReference type="CDD" id="cd00085">
    <property type="entry name" value="HNHc"/>
    <property type="match status" value="1"/>
</dbReference>
<dbReference type="Gene3D" id="1.10.30.50">
    <property type="match status" value="1"/>
</dbReference>
<evidence type="ECO:0000259" key="2">
    <source>
        <dbReference type="SMART" id="SM00507"/>
    </source>
</evidence>
<dbReference type="SMART" id="SM00507">
    <property type="entry name" value="HNHc"/>
    <property type="match status" value="1"/>
</dbReference>
<evidence type="ECO:0000256" key="1">
    <source>
        <dbReference type="SAM" id="MobiDB-lite"/>
    </source>
</evidence>
<keyword evidence="3" id="KW-0378">Hydrolase</keyword>
<keyword evidence="3" id="KW-0540">Nuclease</keyword>
<dbReference type="GO" id="GO:0004519">
    <property type="term" value="F:endonuclease activity"/>
    <property type="evidence" value="ECO:0007669"/>
    <property type="project" value="UniProtKB-KW"/>
</dbReference>
<evidence type="ECO:0000313" key="3">
    <source>
        <dbReference type="EMBL" id="MBK0331547.1"/>
    </source>
</evidence>
<keyword evidence="3" id="KW-0255">Endonuclease</keyword>
<dbReference type="Proteomes" id="UP000612352">
    <property type="component" value="Unassembled WGS sequence"/>
</dbReference>
<dbReference type="InterPro" id="IPR015947">
    <property type="entry name" value="PUA-like_sf"/>
</dbReference>
<gene>
    <name evidence="3" type="ORF">I8D64_09040</name>
</gene>
<evidence type="ECO:0000313" key="4">
    <source>
        <dbReference type="Proteomes" id="UP000612352"/>
    </source>
</evidence>
<feature type="region of interest" description="Disordered" evidence="1">
    <location>
        <begin position="443"/>
        <end position="463"/>
    </location>
</feature>
<dbReference type="RefSeq" id="WP_200502177.1">
    <property type="nucleotide sequence ID" value="NZ_JAEDAJ010000004.1"/>
</dbReference>
<sequence>MTDWIIPSDPTTFDIDQAFLHLEDVHWSEAPNAHIQVGDRAFMYQGAKASLAALSHCCEVVQTGLPYDDQFTDREFWLKPNKLSERRSRTWILLHGIRAFSQRERALLTREDLRAAGMARPPQNRRRAPEDVSALVDRVLKMRGEDADQRVVEESRVLADLGFSGRTWTRPPRQSWRTTSLAAYETALRTPSAATSLALLRAYLDASELASNNTWAVSAWPQWANTAGSHRFATVNGSNIELFYVWVNEESGEIESWGLRLPSHFEDSVTIPDDTWINDADNGDISVNGTTLEQLLHFLDDEHALGAVRDTALERARRRRSDWHNPFLAAVLASESPLSETDHVDSTTVEDVEFERRYIERVTRTRRHQAPLRRAALIHYAPPACHYCGLDVAQVLDTAHIVPDREGGAASVKNVRLLCANHHRAFDAELLVWDPVKGVFTRQPDSPDVAPLPTNRRDPIARE</sequence>
<dbReference type="Pfam" id="PF13391">
    <property type="entry name" value="HNH_2"/>
    <property type="match status" value="1"/>
</dbReference>
<proteinExistence type="predicted"/>
<keyword evidence="4" id="KW-1185">Reference proteome</keyword>
<comment type="caution">
    <text evidence="3">The sequence shown here is derived from an EMBL/GenBank/DDBJ whole genome shotgun (WGS) entry which is preliminary data.</text>
</comment>
<dbReference type="EMBL" id="JAEDAJ010000004">
    <property type="protein sequence ID" value="MBK0331547.1"/>
    <property type="molecule type" value="Genomic_DNA"/>
</dbReference>